<dbReference type="Pfam" id="PF00391">
    <property type="entry name" value="PEP-utilizers"/>
    <property type="match status" value="1"/>
</dbReference>
<dbReference type="SUPFAM" id="SSF52009">
    <property type="entry name" value="Phosphohistidine domain"/>
    <property type="match status" value="1"/>
</dbReference>
<evidence type="ECO:0000256" key="4">
    <source>
        <dbReference type="ARBA" id="ARBA00022723"/>
    </source>
</evidence>
<dbReference type="SUPFAM" id="SSF47831">
    <property type="entry name" value="Enzyme I of the PEP:sugar phosphotransferase system HPr-binding (sub)domain"/>
    <property type="match status" value="1"/>
</dbReference>
<keyword evidence="6" id="KW-0460">Magnesium</keyword>
<accession>A0ABV9YZ59</accession>
<protein>
    <submittedName>
        <fullName evidence="11">PEP-binding protein</fullName>
    </submittedName>
</protein>
<dbReference type="Gene3D" id="3.20.20.60">
    <property type="entry name" value="Phosphoenolpyruvate-binding domains"/>
    <property type="match status" value="1"/>
</dbReference>
<evidence type="ECO:0000256" key="6">
    <source>
        <dbReference type="ARBA" id="ARBA00022842"/>
    </source>
</evidence>
<proteinExistence type="inferred from homology"/>
<feature type="region of interest" description="Disordered" evidence="7">
    <location>
        <begin position="233"/>
        <end position="252"/>
    </location>
</feature>
<dbReference type="InterPro" id="IPR008279">
    <property type="entry name" value="PEP-util_enz_mobile_dom"/>
</dbReference>
<dbReference type="InterPro" id="IPR036637">
    <property type="entry name" value="Phosphohistidine_dom_sf"/>
</dbReference>
<dbReference type="PANTHER" id="PTHR46244:SF6">
    <property type="entry name" value="PHOSPHOENOLPYRUVATE-PROTEIN PHOSPHOTRANSFERASE"/>
    <property type="match status" value="1"/>
</dbReference>
<dbReference type="InterPro" id="IPR050499">
    <property type="entry name" value="PEP-utilizing_PTS_enzyme"/>
</dbReference>
<dbReference type="Gene3D" id="3.50.30.10">
    <property type="entry name" value="Phosphohistidine domain"/>
    <property type="match status" value="1"/>
</dbReference>
<name>A0ABV9YZ59_9HYPH</name>
<evidence type="ECO:0000313" key="12">
    <source>
        <dbReference type="Proteomes" id="UP001595796"/>
    </source>
</evidence>
<comment type="cofactor">
    <cofactor evidence="1">
        <name>Mg(2+)</name>
        <dbReference type="ChEBI" id="CHEBI:18420"/>
    </cofactor>
</comment>
<dbReference type="SUPFAM" id="SSF51621">
    <property type="entry name" value="Phosphoenolpyruvate/pyruvate domain"/>
    <property type="match status" value="1"/>
</dbReference>
<dbReference type="Pfam" id="PF02896">
    <property type="entry name" value="PEP-utilizers_C"/>
    <property type="match status" value="1"/>
</dbReference>
<sequence>MTTAATAGSRLPGKPAAGGLAFGPLYRLRPPPGSARAGGGAGLAMSLDEAIEASRIDLERLAGTECGPTAEIIGFQAALLDDPALRGRVRELMEEGMSTDAAWRTATDAEVDLFLASGSDVLRNSAPDILDVRQRVLAHLCGTATARSVPPGHVVLADDLAPSEFLSIDWAGGGLVLRRGSPSSHLAVLARARGVPMIVDIGQADAPDATHALVDGDAGVAVLQLSRQGGNDIERRPVSSAVSPVPATETADGPRAEVMVNISDLAELDRLDPDTCDGIGLVRSEFLLSEPEDIISEERQLLAYRRLLEWAAGRPVRIRTVDAGDDKPVHGFADPEGRAKVGLRGLRLSLRRIEIFRVQLRALARAAAGADNLSVMFPMVTTQAEFREARALFVEEVETLRRRGIDAAVPPLGLMIEVPAAALAANLFDGVAYFSIGSNDLFQYTMAIPREDASMASLAAVDHPAMTRLIEAVVQAGRELGVGVAVCGDVAADPSRTKWLLSCGVRSLSVPPSALAAVRASVRVSATASAWRNQG</sequence>
<evidence type="ECO:0000256" key="1">
    <source>
        <dbReference type="ARBA" id="ARBA00001946"/>
    </source>
</evidence>
<organism evidence="11 12">
    <name type="scientific">Flaviflagellibacter deserti</name>
    <dbReference type="NCBI Taxonomy" id="2267266"/>
    <lineage>
        <taxon>Bacteria</taxon>
        <taxon>Pseudomonadati</taxon>
        <taxon>Pseudomonadota</taxon>
        <taxon>Alphaproteobacteria</taxon>
        <taxon>Hyphomicrobiales</taxon>
        <taxon>Flaviflagellibacter</taxon>
    </lineage>
</organism>
<comment type="similarity">
    <text evidence="2">Belongs to the PEP-utilizing enzyme family.</text>
</comment>
<dbReference type="InterPro" id="IPR036618">
    <property type="entry name" value="PtsI_HPr-bd_sf"/>
</dbReference>
<evidence type="ECO:0000256" key="3">
    <source>
        <dbReference type="ARBA" id="ARBA00022679"/>
    </source>
</evidence>
<evidence type="ECO:0000259" key="9">
    <source>
        <dbReference type="Pfam" id="PF02896"/>
    </source>
</evidence>
<gene>
    <name evidence="11" type="ORF">ACFPFW_03675</name>
</gene>
<feature type="domain" description="PEP-utilising enzyme mobile" evidence="8">
    <location>
        <begin position="150"/>
        <end position="219"/>
    </location>
</feature>
<keyword evidence="4" id="KW-0479">Metal-binding</keyword>
<keyword evidence="3" id="KW-0808">Transferase</keyword>
<dbReference type="PANTHER" id="PTHR46244">
    <property type="entry name" value="PHOSPHOENOLPYRUVATE-PROTEIN PHOSPHOTRANSFERASE"/>
    <property type="match status" value="1"/>
</dbReference>
<evidence type="ECO:0000259" key="8">
    <source>
        <dbReference type="Pfam" id="PF00391"/>
    </source>
</evidence>
<dbReference type="InterPro" id="IPR015813">
    <property type="entry name" value="Pyrv/PenolPyrv_kinase-like_dom"/>
</dbReference>
<evidence type="ECO:0000256" key="5">
    <source>
        <dbReference type="ARBA" id="ARBA00022777"/>
    </source>
</evidence>
<keyword evidence="5" id="KW-0418">Kinase</keyword>
<dbReference type="InterPro" id="IPR040442">
    <property type="entry name" value="Pyrv_kinase-like_dom_sf"/>
</dbReference>
<evidence type="ECO:0000259" key="10">
    <source>
        <dbReference type="Pfam" id="PF05524"/>
    </source>
</evidence>
<feature type="domain" description="PEP-utilising enzyme C-terminal" evidence="9">
    <location>
        <begin position="247"/>
        <end position="523"/>
    </location>
</feature>
<dbReference type="Proteomes" id="UP001595796">
    <property type="component" value="Unassembled WGS sequence"/>
</dbReference>
<dbReference type="PRINTS" id="PR01736">
    <property type="entry name" value="PHPHTRNFRASE"/>
</dbReference>
<feature type="domain" description="Phosphotransferase system enzyme I N-terminal" evidence="10">
    <location>
        <begin position="13"/>
        <end position="123"/>
    </location>
</feature>
<dbReference type="Gene3D" id="1.10.274.10">
    <property type="entry name" value="PtsI, HPr-binding domain"/>
    <property type="match status" value="1"/>
</dbReference>
<reference evidence="12" key="1">
    <citation type="journal article" date="2019" name="Int. J. Syst. Evol. Microbiol.">
        <title>The Global Catalogue of Microorganisms (GCM) 10K type strain sequencing project: providing services to taxonomists for standard genome sequencing and annotation.</title>
        <authorList>
            <consortium name="The Broad Institute Genomics Platform"/>
            <consortium name="The Broad Institute Genome Sequencing Center for Infectious Disease"/>
            <person name="Wu L."/>
            <person name="Ma J."/>
        </authorList>
    </citation>
    <scope>NUCLEOTIDE SEQUENCE [LARGE SCALE GENOMIC DNA]</scope>
    <source>
        <strain evidence="12">CGMCC 1.16444</strain>
    </source>
</reference>
<dbReference type="InterPro" id="IPR000121">
    <property type="entry name" value="PEP_util_C"/>
</dbReference>
<evidence type="ECO:0000313" key="11">
    <source>
        <dbReference type="EMBL" id="MFC5067112.1"/>
    </source>
</evidence>
<dbReference type="Pfam" id="PF05524">
    <property type="entry name" value="PEP-utilisers_N"/>
    <property type="match status" value="1"/>
</dbReference>
<dbReference type="EMBL" id="JBHSJF010000003">
    <property type="protein sequence ID" value="MFC5067112.1"/>
    <property type="molecule type" value="Genomic_DNA"/>
</dbReference>
<evidence type="ECO:0000256" key="7">
    <source>
        <dbReference type="SAM" id="MobiDB-lite"/>
    </source>
</evidence>
<evidence type="ECO:0000256" key="2">
    <source>
        <dbReference type="ARBA" id="ARBA00007837"/>
    </source>
</evidence>
<comment type="caution">
    <text evidence="11">The sequence shown here is derived from an EMBL/GenBank/DDBJ whole genome shotgun (WGS) entry which is preliminary data.</text>
</comment>
<dbReference type="InterPro" id="IPR008731">
    <property type="entry name" value="PTS_EIN"/>
</dbReference>
<keyword evidence="12" id="KW-1185">Reference proteome</keyword>
<dbReference type="RefSeq" id="WP_162799717.1">
    <property type="nucleotide sequence ID" value="NZ_JBHSJF010000003.1"/>
</dbReference>